<dbReference type="CDD" id="cd04301">
    <property type="entry name" value="NAT_SF"/>
    <property type="match status" value="1"/>
</dbReference>
<organism evidence="2 3">
    <name type="scientific">Candidatus Neomicrothrix subdominans</name>
    <dbReference type="NCBI Taxonomy" id="2954438"/>
    <lineage>
        <taxon>Bacteria</taxon>
        <taxon>Bacillati</taxon>
        <taxon>Actinomycetota</taxon>
        <taxon>Acidimicrobiia</taxon>
        <taxon>Acidimicrobiales</taxon>
        <taxon>Microthrixaceae</taxon>
        <taxon>Candidatus Neomicrothrix</taxon>
    </lineage>
</organism>
<dbReference type="SUPFAM" id="SSF55729">
    <property type="entry name" value="Acyl-CoA N-acyltransferases (Nat)"/>
    <property type="match status" value="1"/>
</dbReference>
<evidence type="ECO:0000313" key="3">
    <source>
        <dbReference type="Proteomes" id="UP000727993"/>
    </source>
</evidence>
<dbReference type="PANTHER" id="PTHR31435">
    <property type="entry name" value="PROTEIN NATD1"/>
    <property type="match status" value="1"/>
</dbReference>
<dbReference type="EMBL" id="JADJZA010000007">
    <property type="protein sequence ID" value="MBK9297826.1"/>
    <property type="molecule type" value="Genomic_DNA"/>
</dbReference>
<protein>
    <submittedName>
        <fullName evidence="2">N-acetyltransferase</fullName>
    </submittedName>
</protein>
<dbReference type="PROSITE" id="PS51729">
    <property type="entry name" value="GNAT_YJDJ"/>
    <property type="match status" value="1"/>
</dbReference>
<comment type="caution">
    <text evidence="2">The sequence shown here is derived from an EMBL/GenBank/DDBJ whole genome shotgun (WGS) entry which is preliminary data.</text>
</comment>
<reference evidence="2 3" key="1">
    <citation type="submission" date="2020-10" db="EMBL/GenBank/DDBJ databases">
        <title>Connecting structure to function with the recovery of over 1000 high-quality activated sludge metagenome-assembled genomes encoding full-length rRNA genes using long-read sequencing.</title>
        <authorList>
            <person name="Singleton C.M."/>
            <person name="Petriglieri F."/>
            <person name="Kristensen J.M."/>
            <person name="Kirkegaard R.H."/>
            <person name="Michaelsen T.Y."/>
            <person name="Andersen M.H."/>
            <person name="Karst S.M."/>
            <person name="Dueholm M.S."/>
            <person name="Nielsen P.H."/>
            <person name="Albertsen M."/>
        </authorList>
    </citation>
    <scope>NUCLEOTIDE SEQUENCE [LARGE SCALE GENOMIC DNA]</scope>
    <source>
        <strain evidence="2">Lyne_18-Q3-R50-59_MAXAC.006</strain>
    </source>
</reference>
<feature type="domain" description="N-acetyltransferase" evidence="1">
    <location>
        <begin position="14"/>
        <end position="100"/>
    </location>
</feature>
<evidence type="ECO:0000259" key="1">
    <source>
        <dbReference type="PROSITE" id="PS51729"/>
    </source>
</evidence>
<dbReference type="PANTHER" id="PTHR31435:SF10">
    <property type="entry name" value="BSR4717 PROTEIN"/>
    <property type="match status" value="1"/>
</dbReference>
<sequence>MSDSEADIGDLEVRNRADLGRYELLQDGVVVGHADYSLRDDEITIPHVETERSLRNRGLGSKLMEGVIADVVDRQLTVVPVCPFAANYLHDHPDLAYLIKR</sequence>
<name>A0A936NDS2_9ACTN</name>
<dbReference type="AlphaFoldDB" id="A0A936NDS2"/>
<dbReference type="InterPro" id="IPR045057">
    <property type="entry name" value="Gcn5-rel_NAT"/>
</dbReference>
<dbReference type="Proteomes" id="UP000727993">
    <property type="component" value="Unassembled WGS sequence"/>
</dbReference>
<dbReference type="Gene3D" id="3.40.630.30">
    <property type="match status" value="1"/>
</dbReference>
<dbReference type="Pfam" id="PF14542">
    <property type="entry name" value="Acetyltransf_CG"/>
    <property type="match status" value="1"/>
</dbReference>
<dbReference type="InterPro" id="IPR031165">
    <property type="entry name" value="GNAT_YJDJ"/>
</dbReference>
<evidence type="ECO:0000313" key="2">
    <source>
        <dbReference type="EMBL" id="MBK9297826.1"/>
    </source>
</evidence>
<dbReference type="InterPro" id="IPR016181">
    <property type="entry name" value="Acyl_CoA_acyltransferase"/>
</dbReference>
<proteinExistence type="predicted"/>
<accession>A0A936NDS2</accession>
<gene>
    <name evidence="2" type="ORF">IPN02_13540</name>
</gene>